<evidence type="ECO:0000313" key="21">
    <source>
        <dbReference type="RefSeq" id="XP_021858186.2"/>
    </source>
</evidence>
<keyword evidence="9 18" id="KW-0560">Oxidoreductase</keyword>
<dbReference type="GeneID" id="110797383"/>
<keyword evidence="20" id="KW-1185">Reference proteome</keyword>
<dbReference type="GO" id="GO:0005576">
    <property type="term" value="C:extracellular region"/>
    <property type="evidence" value="ECO:0007669"/>
    <property type="project" value="UniProtKB-SubCell"/>
</dbReference>
<evidence type="ECO:0000313" key="20">
    <source>
        <dbReference type="Proteomes" id="UP000813463"/>
    </source>
</evidence>
<sequence length="335" mass="37443">MNTRRIEEEMARVKCWTAALAIGLLLMTLVGECYGQLRFGYYNNKCRKVDVEAFVFFIVKKHFIQEKHTVAALIRLQFHDCFIRGCDASILLEGQGSEKTAPPNQSVDGYDIVEEAKVALDRQCPGVVSCADIIVLAARAATFLGGASWYSVETGRKDGRISRANDALQSLPGPSMPIPQAVQVFAQHGLNTEDFVYLLGCHTVGTAHCATFQDRLYNFRNSGRSDPSMSRLLRVSLQKTCPRNFISSKETFLDQTKRSEFRMDNGFFKRILKGEGVLEVDQQLAFHPLTRNIVIRAASNENIFKNKIGPAMRKLGLVGVITRGEVRLGTCKKVR</sequence>
<dbReference type="RefSeq" id="XP_021858186.2">
    <property type="nucleotide sequence ID" value="XM_022002494.2"/>
</dbReference>
<feature type="binding site" evidence="15">
    <location>
        <position position="87"/>
    </location>
    <ligand>
        <name>Ca(2+)</name>
        <dbReference type="ChEBI" id="CHEBI:29108"/>
        <label>1</label>
    </ligand>
</feature>
<keyword evidence="8 15" id="KW-0106">Calcium</keyword>
<dbReference type="Pfam" id="PF00141">
    <property type="entry name" value="peroxidase"/>
    <property type="match status" value="1"/>
</dbReference>
<organism evidence="20 21">
    <name type="scientific">Spinacia oleracea</name>
    <name type="common">Spinach</name>
    <dbReference type="NCBI Taxonomy" id="3562"/>
    <lineage>
        <taxon>Eukaryota</taxon>
        <taxon>Viridiplantae</taxon>
        <taxon>Streptophyta</taxon>
        <taxon>Embryophyta</taxon>
        <taxon>Tracheophyta</taxon>
        <taxon>Spermatophyta</taxon>
        <taxon>Magnoliopsida</taxon>
        <taxon>eudicotyledons</taxon>
        <taxon>Gunneridae</taxon>
        <taxon>Pentapetalae</taxon>
        <taxon>Caryophyllales</taxon>
        <taxon>Chenopodiaceae</taxon>
        <taxon>Chenopodioideae</taxon>
        <taxon>Anserineae</taxon>
        <taxon>Spinacia</taxon>
    </lineage>
</organism>
<proteinExistence type="inferred from homology"/>
<evidence type="ECO:0000256" key="17">
    <source>
        <dbReference type="PIRSR" id="PIRSR600823-5"/>
    </source>
</evidence>
<feature type="binding site" evidence="15">
    <location>
        <position position="80"/>
    </location>
    <ligand>
        <name>Ca(2+)</name>
        <dbReference type="ChEBI" id="CHEBI:29108"/>
        <label>1</label>
    </ligand>
</feature>
<keyword evidence="10 15" id="KW-0408">Iron</keyword>
<dbReference type="GO" id="GO:0009505">
    <property type="term" value="C:plant-type cell wall"/>
    <property type="evidence" value="ECO:0000318"/>
    <property type="project" value="GO_Central"/>
</dbReference>
<protein>
    <recommendedName>
        <fullName evidence="3 18">Peroxidase</fullName>
        <ecNumber evidence="3 18">1.11.1.7</ecNumber>
    </recommendedName>
</protein>
<feature type="binding site" evidence="15">
    <location>
        <position position="85"/>
    </location>
    <ligand>
        <name>Ca(2+)</name>
        <dbReference type="ChEBI" id="CHEBI:29108"/>
        <label>1</label>
    </ligand>
</feature>
<dbReference type="GO" id="GO:0004601">
    <property type="term" value="F:peroxidase activity"/>
    <property type="evidence" value="ECO:0000318"/>
    <property type="project" value="GO_Central"/>
</dbReference>
<dbReference type="EC" id="1.11.1.7" evidence="3 18"/>
<reference evidence="20" key="1">
    <citation type="journal article" date="2021" name="Nat. Commun.">
        <title>Genomic analyses provide insights into spinach domestication and the genetic basis of agronomic traits.</title>
        <authorList>
            <person name="Cai X."/>
            <person name="Sun X."/>
            <person name="Xu C."/>
            <person name="Sun H."/>
            <person name="Wang X."/>
            <person name="Ge C."/>
            <person name="Zhang Z."/>
            <person name="Wang Q."/>
            <person name="Fei Z."/>
            <person name="Jiao C."/>
            <person name="Wang Q."/>
        </authorList>
    </citation>
    <scope>NUCLEOTIDE SEQUENCE [LARGE SCALE GENOMIC DNA]</scope>
    <source>
        <strain evidence="20">cv. Varoflay</strain>
    </source>
</reference>
<dbReference type="KEGG" id="soe:110797383"/>
<dbReference type="AlphaFoldDB" id="A0A9R0IZ00"/>
<comment type="function">
    <text evidence="2">Removal of H(2)O(2), oxidation of toxic reductants, biosynthesis and degradation of lignin, suberization, auxin catabolism, response to environmental stresses such as wounding, pathogen attack and oxidative stress. These functions might be dependent on each isozyme/isoform in each plant tissue.</text>
</comment>
<evidence type="ECO:0000256" key="15">
    <source>
        <dbReference type="PIRSR" id="PIRSR600823-3"/>
    </source>
</evidence>
<dbReference type="PROSITE" id="PS00436">
    <property type="entry name" value="PEROXIDASE_2"/>
    <property type="match status" value="1"/>
</dbReference>
<feature type="domain" description="Plant heme peroxidase family profile" evidence="19">
    <location>
        <begin position="36"/>
        <end position="335"/>
    </location>
</feature>
<feature type="binding site" evidence="15">
    <location>
        <position position="264"/>
    </location>
    <ligand>
        <name>Ca(2+)</name>
        <dbReference type="ChEBI" id="CHEBI:29108"/>
        <label>2</label>
    </ligand>
</feature>
<feature type="disulfide bond" evidence="17">
    <location>
        <begin position="130"/>
        <end position="331"/>
    </location>
</feature>
<reference evidence="21" key="2">
    <citation type="submission" date="2025-08" db="UniProtKB">
        <authorList>
            <consortium name="RefSeq"/>
        </authorList>
    </citation>
    <scope>IDENTIFICATION</scope>
    <source>
        <tissue evidence="21">Leaf</tissue>
    </source>
</reference>
<dbReference type="InterPro" id="IPR019794">
    <property type="entry name" value="Peroxidases_AS"/>
</dbReference>
<feature type="binding site" description="axial binding residue" evidence="15">
    <location>
        <position position="202"/>
    </location>
    <ligand>
        <name>heme b</name>
        <dbReference type="ChEBI" id="CHEBI:60344"/>
    </ligand>
    <ligandPart>
        <name>Fe</name>
        <dbReference type="ChEBI" id="CHEBI:18248"/>
    </ligandPart>
</feature>
<feature type="disulfide bond" evidence="17">
    <location>
        <begin position="46"/>
        <end position="124"/>
    </location>
</feature>
<keyword evidence="12 18" id="KW-0376">Hydrogen peroxide</keyword>
<comment type="catalytic activity">
    <reaction evidence="1 18">
        <text>2 a phenolic donor + H2O2 = 2 a phenolic radical donor + 2 H2O</text>
        <dbReference type="Rhea" id="RHEA:56136"/>
        <dbReference type="ChEBI" id="CHEBI:15377"/>
        <dbReference type="ChEBI" id="CHEBI:16240"/>
        <dbReference type="ChEBI" id="CHEBI:139520"/>
        <dbReference type="ChEBI" id="CHEBI:139521"/>
        <dbReference type="EC" id="1.11.1.7"/>
    </reaction>
</comment>
<keyword evidence="11 17" id="KW-1015">Disulfide bond</keyword>
<evidence type="ECO:0000256" key="11">
    <source>
        <dbReference type="ARBA" id="ARBA00023157"/>
    </source>
</evidence>
<evidence type="ECO:0000256" key="4">
    <source>
        <dbReference type="ARBA" id="ARBA00022525"/>
    </source>
</evidence>
<dbReference type="PRINTS" id="PR00458">
    <property type="entry name" value="PEROXIDASE"/>
</dbReference>
<evidence type="ECO:0000256" key="9">
    <source>
        <dbReference type="ARBA" id="ARBA00023002"/>
    </source>
</evidence>
<dbReference type="GO" id="GO:0020037">
    <property type="term" value="F:heme binding"/>
    <property type="evidence" value="ECO:0007669"/>
    <property type="project" value="UniProtKB-UniRule"/>
</dbReference>
<keyword evidence="4 18" id="KW-0964">Secreted</keyword>
<dbReference type="Gene3D" id="1.10.420.10">
    <property type="entry name" value="Peroxidase, domain 2"/>
    <property type="match status" value="1"/>
</dbReference>
<evidence type="ECO:0000256" key="18">
    <source>
        <dbReference type="RuleBase" id="RU362060"/>
    </source>
</evidence>
<dbReference type="SUPFAM" id="SSF48113">
    <property type="entry name" value="Heme-dependent peroxidases"/>
    <property type="match status" value="1"/>
</dbReference>
<dbReference type="InterPro" id="IPR000823">
    <property type="entry name" value="Peroxidase_pln"/>
</dbReference>
<accession>A0A9R0IZ00</accession>
<feature type="binding site" evidence="15">
    <location>
        <position position="98"/>
    </location>
    <ligand>
        <name>Ca(2+)</name>
        <dbReference type="ChEBI" id="CHEBI:29108"/>
        <label>1</label>
    </ligand>
</feature>
<dbReference type="PANTHER" id="PTHR31517">
    <property type="match status" value="1"/>
</dbReference>
<evidence type="ECO:0000256" key="6">
    <source>
        <dbReference type="ARBA" id="ARBA00022617"/>
    </source>
</evidence>
<feature type="binding site" evidence="15">
    <location>
        <position position="89"/>
    </location>
    <ligand>
        <name>Ca(2+)</name>
        <dbReference type="ChEBI" id="CHEBI:29108"/>
        <label>1</label>
    </ligand>
</feature>
<evidence type="ECO:0000256" key="1">
    <source>
        <dbReference type="ARBA" id="ARBA00000189"/>
    </source>
</evidence>
<dbReference type="CDD" id="cd00693">
    <property type="entry name" value="secretory_peroxidase"/>
    <property type="match status" value="1"/>
</dbReference>
<dbReference type="PRINTS" id="PR00461">
    <property type="entry name" value="PLPEROXIDASE"/>
</dbReference>
<dbReference type="GO" id="GO:0042744">
    <property type="term" value="P:hydrogen peroxide catabolic process"/>
    <property type="evidence" value="ECO:0007669"/>
    <property type="project" value="UniProtKB-KW"/>
</dbReference>
<evidence type="ECO:0000256" key="8">
    <source>
        <dbReference type="ARBA" id="ARBA00022837"/>
    </source>
</evidence>
<dbReference type="InterPro" id="IPR033905">
    <property type="entry name" value="Secretory_peroxidase"/>
</dbReference>
<comment type="cofactor">
    <cofactor evidence="15 18">
        <name>Ca(2+)</name>
        <dbReference type="ChEBI" id="CHEBI:29108"/>
    </cofactor>
    <text evidence="15 18">Binds 2 calcium ions per subunit.</text>
</comment>
<feature type="binding site" evidence="14">
    <location>
        <position position="172"/>
    </location>
    <ligand>
        <name>substrate</name>
    </ligand>
</feature>
<dbReference type="GO" id="GO:0006950">
    <property type="term" value="P:response to stress"/>
    <property type="evidence" value="ECO:0000318"/>
    <property type="project" value="GO_Central"/>
</dbReference>
<gene>
    <name evidence="21" type="primary">LOC110797383</name>
</gene>
<evidence type="ECO:0000256" key="14">
    <source>
        <dbReference type="PIRSR" id="PIRSR600823-2"/>
    </source>
</evidence>
<keyword evidence="7 15" id="KW-0479">Metal-binding</keyword>
<name>A0A9R0IZ00_SPIOL</name>
<evidence type="ECO:0000256" key="12">
    <source>
        <dbReference type="ARBA" id="ARBA00023324"/>
    </source>
</evidence>
<dbReference type="Proteomes" id="UP000813463">
    <property type="component" value="Chromosome 6"/>
</dbReference>
<dbReference type="Gene3D" id="1.10.520.10">
    <property type="match status" value="1"/>
</dbReference>
<dbReference type="PROSITE" id="PS50873">
    <property type="entry name" value="PEROXIDASE_4"/>
    <property type="match status" value="1"/>
</dbReference>
<evidence type="ECO:0000256" key="5">
    <source>
        <dbReference type="ARBA" id="ARBA00022559"/>
    </source>
</evidence>
<dbReference type="GO" id="GO:0140825">
    <property type="term" value="F:lactoperoxidase activity"/>
    <property type="evidence" value="ECO:0007669"/>
    <property type="project" value="UniProtKB-EC"/>
</dbReference>
<comment type="cofactor">
    <cofactor evidence="15 18">
        <name>heme b</name>
        <dbReference type="ChEBI" id="CHEBI:60344"/>
    </cofactor>
    <text evidence="15 18">Binds 1 heme b (iron(II)-protoporphyrin IX) group per subunit.</text>
</comment>
<keyword evidence="5 18" id="KW-0575">Peroxidase</keyword>
<feature type="disulfide bond" evidence="17">
    <location>
        <begin position="81"/>
        <end position="86"/>
    </location>
</feature>
<evidence type="ECO:0000256" key="7">
    <source>
        <dbReference type="ARBA" id="ARBA00022723"/>
    </source>
</evidence>
<keyword evidence="6 18" id="KW-0349">Heme</keyword>
<feature type="binding site" evidence="15">
    <location>
        <position position="254"/>
    </location>
    <ligand>
        <name>Ca(2+)</name>
        <dbReference type="ChEBI" id="CHEBI:29108"/>
        <label>2</label>
    </ligand>
</feature>
<dbReference type="GO" id="GO:0046872">
    <property type="term" value="F:metal ion binding"/>
    <property type="evidence" value="ECO:0007669"/>
    <property type="project" value="UniProtKB-UniRule"/>
</dbReference>
<dbReference type="PANTHER" id="PTHR31517:SF59">
    <property type="entry name" value="PEROXIDASE"/>
    <property type="match status" value="1"/>
</dbReference>
<feature type="disulfide bond" evidence="17">
    <location>
        <begin position="209"/>
        <end position="241"/>
    </location>
</feature>
<evidence type="ECO:0000259" key="19">
    <source>
        <dbReference type="PROSITE" id="PS50873"/>
    </source>
</evidence>
<comment type="similarity">
    <text evidence="18">Belongs to the peroxidase family. Classical plant (class III) peroxidase subfamily.</text>
</comment>
<feature type="binding site" evidence="15">
    <location>
        <position position="203"/>
    </location>
    <ligand>
        <name>Ca(2+)</name>
        <dbReference type="ChEBI" id="CHEBI:29108"/>
        <label>2</label>
    </ligand>
</feature>
<evidence type="ECO:0000256" key="3">
    <source>
        <dbReference type="ARBA" id="ARBA00012313"/>
    </source>
</evidence>
<evidence type="ECO:0000256" key="2">
    <source>
        <dbReference type="ARBA" id="ARBA00002322"/>
    </source>
</evidence>
<dbReference type="GO" id="GO:0006979">
    <property type="term" value="P:response to oxidative stress"/>
    <property type="evidence" value="ECO:0007669"/>
    <property type="project" value="UniProtKB-UniRule"/>
</dbReference>
<evidence type="ECO:0000256" key="13">
    <source>
        <dbReference type="PIRSR" id="PIRSR600823-1"/>
    </source>
</evidence>
<feature type="site" description="Transition state stabilizer" evidence="16">
    <location>
        <position position="75"/>
    </location>
</feature>
<feature type="active site" description="Proton acceptor" evidence="13">
    <location>
        <position position="79"/>
    </location>
</feature>
<comment type="subcellular location">
    <subcellularLocation>
        <location evidence="18">Secreted</location>
    </subcellularLocation>
</comment>
<dbReference type="InterPro" id="IPR002016">
    <property type="entry name" value="Haem_peroxidase"/>
</dbReference>
<evidence type="ECO:0000256" key="16">
    <source>
        <dbReference type="PIRSR" id="PIRSR600823-4"/>
    </source>
</evidence>
<evidence type="ECO:0000256" key="10">
    <source>
        <dbReference type="ARBA" id="ARBA00023004"/>
    </source>
</evidence>
<dbReference type="InterPro" id="IPR010255">
    <property type="entry name" value="Haem_peroxidase_sf"/>
</dbReference>